<evidence type="ECO:0008006" key="6">
    <source>
        <dbReference type="Google" id="ProtNLM"/>
    </source>
</evidence>
<dbReference type="PANTHER" id="PTHR42760:SF115">
    <property type="entry name" value="3-OXOACYL-[ACYL-CARRIER-PROTEIN] REDUCTASE FABG"/>
    <property type="match status" value="1"/>
</dbReference>
<accession>A0A2G6E2C3</accession>
<dbReference type="FunFam" id="3.40.50.720:FF:000084">
    <property type="entry name" value="Short-chain dehydrogenase reductase"/>
    <property type="match status" value="1"/>
</dbReference>
<dbReference type="GO" id="GO:0016616">
    <property type="term" value="F:oxidoreductase activity, acting on the CH-OH group of donors, NAD or NADP as acceptor"/>
    <property type="evidence" value="ECO:0007669"/>
    <property type="project" value="TreeGrafter"/>
</dbReference>
<dbReference type="Proteomes" id="UP000229740">
    <property type="component" value="Unassembled WGS sequence"/>
</dbReference>
<evidence type="ECO:0000256" key="2">
    <source>
        <dbReference type="ARBA" id="ARBA00023002"/>
    </source>
</evidence>
<proteinExistence type="inferred from homology"/>
<reference evidence="4 5" key="1">
    <citation type="submission" date="2017-10" db="EMBL/GenBank/DDBJ databases">
        <title>Novel microbial diversity and functional potential in the marine mammal oral microbiome.</title>
        <authorList>
            <person name="Dudek N.K."/>
            <person name="Sun C.L."/>
            <person name="Burstein D."/>
            <person name="Kantor R.S."/>
            <person name="Aliaga Goltsman D.S."/>
            <person name="Bik E.M."/>
            <person name="Thomas B.C."/>
            <person name="Banfield J.F."/>
            <person name="Relman D.A."/>
        </authorList>
    </citation>
    <scope>NUCLEOTIDE SEQUENCE [LARGE SCALE GENOMIC DNA]</scope>
    <source>
        <strain evidence="4">DOLZORAL124_49_17</strain>
    </source>
</reference>
<dbReference type="InterPro" id="IPR002347">
    <property type="entry name" value="SDR_fam"/>
</dbReference>
<evidence type="ECO:0000256" key="1">
    <source>
        <dbReference type="ARBA" id="ARBA00006484"/>
    </source>
</evidence>
<dbReference type="AlphaFoldDB" id="A0A2G6E2C3"/>
<dbReference type="InterPro" id="IPR036291">
    <property type="entry name" value="NAD(P)-bd_dom_sf"/>
</dbReference>
<comment type="caution">
    <text evidence="4">The sequence shown here is derived from an EMBL/GenBank/DDBJ whole genome shotgun (WGS) entry which is preliminary data.</text>
</comment>
<gene>
    <name evidence="4" type="ORF">CSB45_12080</name>
</gene>
<organism evidence="4 5">
    <name type="scientific">candidate division KSB3 bacterium</name>
    <dbReference type="NCBI Taxonomy" id="2044937"/>
    <lineage>
        <taxon>Bacteria</taxon>
        <taxon>candidate division KSB3</taxon>
    </lineage>
</organism>
<dbReference type="PRINTS" id="PR00080">
    <property type="entry name" value="SDRFAMILY"/>
</dbReference>
<dbReference type="SUPFAM" id="SSF51735">
    <property type="entry name" value="NAD(P)-binding Rossmann-fold domains"/>
    <property type="match status" value="1"/>
</dbReference>
<sequence>MSEKYSLERMFDISGQVAIVTGASRGIGREIALGLASIGVKVALVSVSAMHLFKTVSDFQGKGYDAIGIPADTTRKESLKMMTEQVLDRFGQIDILVNCAGVSHLEQAVNFEEAMWEWVMEVNLKGTFLTCQAVGQHMIRRQRGRIVNISSVFGLIGRPLDIAYAPSKAAVNELTRSLAVEWATNKVNVNAVAPMFTKDDVARGRLGPPETLRDVIRRIPKRTLCEKRWIVGPVLFLCSPSAEFITGHVLYVDGGRSIS</sequence>
<keyword evidence="2" id="KW-0560">Oxidoreductase</keyword>
<evidence type="ECO:0000313" key="5">
    <source>
        <dbReference type="Proteomes" id="UP000229740"/>
    </source>
</evidence>
<dbReference type="Pfam" id="PF00106">
    <property type="entry name" value="adh_short"/>
    <property type="match status" value="1"/>
</dbReference>
<dbReference type="Gene3D" id="3.40.50.720">
    <property type="entry name" value="NAD(P)-binding Rossmann-like Domain"/>
    <property type="match status" value="1"/>
</dbReference>
<dbReference type="PRINTS" id="PR00081">
    <property type="entry name" value="GDHRDH"/>
</dbReference>
<protein>
    <recommendedName>
        <fullName evidence="6">2-deoxy-D-gluconate 3-dehydrogenase</fullName>
    </recommendedName>
</protein>
<evidence type="ECO:0000256" key="3">
    <source>
        <dbReference type="RuleBase" id="RU000363"/>
    </source>
</evidence>
<dbReference type="EMBL" id="PDPS01000036">
    <property type="protein sequence ID" value="PID56263.1"/>
    <property type="molecule type" value="Genomic_DNA"/>
</dbReference>
<dbReference type="PANTHER" id="PTHR42760">
    <property type="entry name" value="SHORT-CHAIN DEHYDROGENASES/REDUCTASES FAMILY MEMBER"/>
    <property type="match status" value="1"/>
</dbReference>
<name>A0A2G6E2C3_9BACT</name>
<evidence type="ECO:0000313" key="4">
    <source>
        <dbReference type="EMBL" id="PID56263.1"/>
    </source>
</evidence>
<comment type="similarity">
    <text evidence="1 3">Belongs to the short-chain dehydrogenases/reductases (SDR) family.</text>
</comment>